<accession>A0A166Q673</accession>
<reference evidence="2 3" key="1">
    <citation type="submission" date="2015-06" db="EMBL/GenBank/DDBJ databases">
        <title>Survival trade-offs in plant roots during colonization by closely related pathogenic and mutualistic fungi.</title>
        <authorList>
            <person name="Hacquard S."/>
            <person name="Kracher B."/>
            <person name="Hiruma K."/>
            <person name="Weinman A."/>
            <person name="Muench P."/>
            <person name="Garrido Oter R."/>
            <person name="Ver Loren van Themaat E."/>
            <person name="Dallerey J.-F."/>
            <person name="Damm U."/>
            <person name="Henrissat B."/>
            <person name="Lespinet O."/>
            <person name="Thon M."/>
            <person name="Kemen E."/>
            <person name="McHardy A.C."/>
            <person name="Schulze-Lefert P."/>
            <person name="O'Connell R.J."/>
        </authorList>
    </citation>
    <scope>NUCLEOTIDE SEQUENCE [LARGE SCALE GENOMIC DNA]</scope>
    <source>
        <strain evidence="2 3">0861</strain>
    </source>
</reference>
<organism evidence="2 3">
    <name type="scientific">Colletotrichum tofieldiae</name>
    <dbReference type="NCBI Taxonomy" id="708197"/>
    <lineage>
        <taxon>Eukaryota</taxon>
        <taxon>Fungi</taxon>
        <taxon>Dikarya</taxon>
        <taxon>Ascomycota</taxon>
        <taxon>Pezizomycotina</taxon>
        <taxon>Sordariomycetes</taxon>
        <taxon>Hypocreomycetidae</taxon>
        <taxon>Glomerellales</taxon>
        <taxon>Glomerellaceae</taxon>
        <taxon>Colletotrichum</taxon>
        <taxon>Colletotrichum spaethianum species complex</taxon>
    </lineage>
</organism>
<comment type="caution">
    <text evidence="2">The sequence shown here is derived from an EMBL/GenBank/DDBJ whole genome shotgun (WGS) entry which is preliminary data.</text>
</comment>
<dbReference type="EMBL" id="LFIV01000145">
    <property type="protein sequence ID" value="KZL67555.1"/>
    <property type="molecule type" value="Genomic_DNA"/>
</dbReference>
<feature type="compositionally biased region" description="Basic and acidic residues" evidence="1">
    <location>
        <begin position="117"/>
        <end position="134"/>
    </location>
</feature>
<feature type="region of interest" description="Disordered" evidence="1">
    <location>
        <begin position="45"/>
        <end position="160"/>
    </location>
</feature>
<feature type="compositionally biased region" description="Basic and acidic residues" evidence="1">
    <location>
        <begin position="76"/>
        <end position="90"/>
    </location>
</feature>
<evidence type="ECO:0000313" key="2">
    <source>
        <dbReference type="EMBL" id="KZL67555.1"/>
    </source>
</evidence>
<protein>
    <submittedName>
        <fullName evidence="2">Uncharacterized protein</fullName>
    </submittedName>
</protein>
<evidence type="ECO:0000313" key="3">
    <source>
        <dbReference type="Proteomes" id="UP000076552"/>
    </source>
</evidence>
<keyword evidence="3" id="KW-1185">Reference proteome</keyword>
<feature type="non-terminal residue" evidence="2">
    <location>
        <position position="1"/>
    </location>
</feature>
<proteinExistence type="predicted"/>
<name>A0A166Q673_9PEZI</name>
<dbReference type="AlphaFoldDB" id="A0A166Q673"/>
<evidence type="ECO:0000256" key="1">
    <source>
        <dbReference type="SAM" id="MobiDB-lite"/>
    </source>
</evidence>
<sequence>LVRLATLAKVHARLARPRVCCGMGHLAPLGQLAIDELSPPVKVSMPTEPGDRKQAGRCMRSGSVATRRCSTRKRSFVHESDKESVDEEYHRRKRRVTTRDSPVESSPPVFAAGQQVRTRERSYEDIDRRGDLKHSIKGTMSKQSRKNREKSPGQGSTHHAWKIMSKVGKHRNRDVTITQVDFPVYRVTIREEVTACLTRPSLFSTAPSIQEVDDIFCSVLWR</sequence>
<gene>
    <name evidence="2" type="ORF">CT0861_00350</name>
</gene>
<dbReference type="Proteomes" id="UP000076552">
    <property type="component" value="Unassembled WGS sequence"/>
</dbReference>